<dbReference type="GO" id="GO:0005874">
    <property type="term" value="C:microtubule"/>
    <property type="evidence" value="ECO:0007669"/>
    <property type="project" value="UniProtKB-KW"/>
</dbReference>
<dbReference type="Pfam" id="PF12774">
    <property type="entry name" value="AAA_6"/>
    <property type="match status" value="1"/>
</dbReference>
<evidence type="ECO:0000256" key="4">
    <source>
        <dbReference type="ARBA" id="ARBA00022701"/>
    </source>
</evidence>
<dbReference type="Gene3D" id="1.10.472.130">
    <property type="match status" value="1"/>
</dbReference>
<dbReference type="GO" id="GO:0005524">
    <property type="term" value="F:ATP binding"/>
    <property type="evidence" value="ECO:0007669"/>
    <property type="project" value="UniProtKB-KW"/>
</dbReference>
<dbReference type="RefSeq" id="XP_011311284.1">
    <property type="nucleotide sequence ID" value="XM_011312982.1"/>
</dbReference>
<dbReference type="Gene3D" id="1.10.8.1220">
    <property type="match status" value="1"/>
</dbReference>
<dbReference type="InterPro" id="IPR042222">
    <property type="entry name" value="Dynein_2_N"/>
</dbReference>
<evidence type="ECO:0000256" key="6">
    <source>
        <dbReference type="ARBA" id="ARBA00022840"/>
    </source>
</evidence>
<feature type="coiled-coil region" evidence="13">
    <location>
        <begin position="2791"/>
        <end position="2825"/>
    </location>
</feature>
<dbReference type="GeneID" id="105271428"/>
<dbReference type="Proteomes" id="UP000694866">
    <property type="component" value="Unplaced"/>
</dbReference>
<dbReference type="InterPro" id="IPR004273">
    <property type="entry name" value="Dynein_heavy_D6_P-loop"/>
</dbReference>
<evidence type="ECO:0000256" key="13">
    <source>
        <dbReference type="SAM" id="Coils"/>
    </source>
</evidence>
<protein>
    <submittedName>
        <fullName evidence="24">Dynein heavy chain 12, axonemal-like</fullName>
    </submittedName>
</protein>
<dbReference type="InterPro" id="IPR041658">
    <property type="entry name" value="AAA_lid_11"/>
</dbReference>
<dbReference type="Pfam" id="PF12775">
    <property type="entry name" value="AAA_7"/>
    <property type="match status" value="1"/>
</dbReference>
<sequence>MGEEEELYNLVHKKTKLPLLQAISPLPLINKSRIPPKYSCRRPKPVNNLRSRTISEDESTEIFKPKLPKSFYIIKLKEWAEEIPISPLMPSWETNIINLIPRTLKTKYPRCLEALLEEIKLLYVGEMQEFAVSSIVINDKEEEAEEPEEIIVIPTEKPLVSQNNRQFLKNKKQFRSNYFLSQNLMKQIISTARQHLTSEIVDFSRYRQLGLLNISDFQGMITKNLRNSTSIIKHEYYKEIMKKVLSKRHLKRIKKDEESRFMRCATNLFVQQILQNMMETVRKMLDFIKDVKLCPQLSFELIITDGFEKREDYEPMISLRPSIDEVSGVYHQVIDDVSNIVSNDLLCFKCEDSDENHIRVNLPEWFLKESHDKLSQILDNLFQPLKDHFSEIVLGFRYVCTPGTRDFILDLVSETRDFTVYCDHVKKFNIYLSKTNEMVSYLYYDVGRLSQVKAKENLHRNISGLIKILMDKMTGYHWDYNRSIFDEFEGLKNSALDIPKNAKALFELSETMAHASTVTVDKLQKKIMNSVEMLSELLQLTDLSEDHIEFNKSTINYLFSISSVFTQSNILCEAMKSELEDELQRKINVLNSQVEEIIPEFIIMDNMDDANRVHEYIEFLKLLVSKVQEVDEEIKAINHEEKLFKFPETTFPRVDEIKDVIMPFYNLNKMIFLWRRHNSVWLDGPFEYIDSSEVEKITLHYFDEFTELNKNTKTKIKLDMTTPNKPFKFSGIIDDPDPMQQPAPLKLCFQVIQHVKDFKQYIRLVNCMCNPALARRHWNEMSIIYGSDITPNAGTTLRKIIALDLIENMEKYEVISISANKELALQQQLDDMAEEWNDVMFDIGEADGDKRRLVFVNQEVEIQVRMEEHLVKVQQMKGSYFVKPIADDVDSFHRSLILVRDTIDVWNSLQNELILIKPIFEHSRQLKLNQCGEMNRVLSEDFEEFEVIYDVCEKIDERLNSVRSGIMRNPTFREIGGTSDYLNKLRQCQDFIRTANQKISEHLEKMRSIFPRFHFLSDHEILGVIFSDDPRRGIDKFLRLLKKCFYGVKNVRLGSSGNIVAVVSDYDQEFDLGSGINPEEERWLIETERSMIDAVKRNIHLNIQRNREGPDNFVDFVSNIFSVSSVTLKIFWTSRVESCLRGSASRPSIFDLLLKSQNLSITAATNELKNGNQTGRILRKNQRLILMNLASILIHQRDVVASLIDKKVTDIEDFNWASQLRHYYVDNSIKIEMIYETKTYGFEFNSLINSPVIRTPLTDRIYHTIFQASKNNYFCSLIGPANTGKTETVKNLAISELGLQFHLINCTRNLTCERVSSILKGIISCGAWATFRNINHAEVPILSAITQRFSQILKILSSKNSKNSKFEGFDFFGELSKVKNSGFITVTMTLNPGSFSRFKKYENLPDNLRTMFRPVAVHPPDLERILQVNLLSAGFEKADVISRKMKMFYKLCAEQLSADQRYVFGLRSLTAIIKNSVRLKFQFSEEKDEVLIVLRSIIDVHLGVLRQNDVPVFLGFVKDIFPRAQVFPPDYSSFLRILEELLDVFQAPENFQLKLIQIYEILHIKHSFMIVGDSLSGKTTILKILSKCLSRLHSEIDYSGIEVETINHKSMSLDTLFGYNEVTGGQRKWIDGICTAVLKNFSHRTEIKYFNSRKWMIFDGSIDSSWMDNLSTLLDDNRTLFLDSGEGVTISDTTSIIFETDSLKDSSPAMISRCGVVHLEGDTIGWRSHVKSWVIEQNYIQSKSCKFMTNVLNWGLESVLNFLKDVSDAFLKISEVYLVISVLKLLRIYLLDALDVNKKEGTSTNFNTHFEIWFQAALILSIIWGMGGTLSSDESRNKLDEFCASMWCRRPAEISQPDVVLPEGLIQDYNYVFKAAGAWKSWAEILKNSIDFFIDFKFIPTAHTTRLTSIFESHIRHKVPFIICGDKSIGKTTMMQFLLKKKLPKYNNEYLSNIFNLTSRTSSQQAQKYFLLKINRIRKGRYAPQRDKYSINFIDDLNMMTDDSENRGSILELIRQMMDHGYWFGCSNNDEKFQKIFVENVMFLSALTLRTCNSVPSRFIRHFSLYTMNPPSKDNIFRIFSTLLLNNLKKNQFSADVSSSVNSMVHAVIQVFNSISTNKELRPIPLTDITHLFNLTDIGRVISGCSLIHRESAETKVTLIRLWTHETLRVFGDRMTTGAQRNWLFTTIKEAIGVHFKDSFDSIFDHLPKHNDQLTAESFESLLFCNFIDTGDHKEDAMRRRRYEEVTCSREILRTKLVSLLAQSNEAVEDHKKLDIIISSDIVTHLIRLCRCLCTPSGNFLMLSMSGGSTGRRTLTRLSSFIQKSQFFELSNDSNWREDLKKAAKSIAGSTNDCAFFVPCRYLKHEHLMDMNCLISTGEIPDLFPEDDERQEIIESARLPAQNGDRNLEIGIIEVMNYFHVQCQEKIHFVLYVNLFDEMRCRRNSNYRLLKSYPNILNFCFIDCFEDWPGEAFQLLSTRFLQDLTVINSFTKEKIISASVDIYNHSRLIEPINSYRTIPGSYAFIHMMKLYSRIITKKHEKITESRHRYQIGLEKLQYAEQEVSKMKSTLTDLKPQLELSARQTEETMREIETENIIVENATIQVKKDEEIANNAAEIAAILKSECEADLAVAIPILEDAIAALNTLKPADITLVKAMKNPPDTVKLVLAAVCVMLNVSSDRVIDPVTGKKSMDYWGPSKRILGEMNFLQMLKDYDKDNIPPSLMSVVKKTYMTDKNFMPHIVAKASSAAEGLCKWVRAMVSYDEVAKIVAPKKEKLALAEKECNESLDFLNQKRKTLAELTRKLTALNETLRETLAKKFELENEVRSCTEKLGKSEGLIASLDGEKIKWKGSVDFLKSSLETLAGDLLISSGVIAFLASYDEVHRLKNIERWKEILQGERVAISKKYDFLVSLESKITIDSWRLSGLSRNKYYDENGVIMKNSGLWCLLVDPQNQGNTWIRKLEEKNNLRVFKSSEVRLSHYVEAIKACLEVDSPVLLENLGENFSPSDLDVIYQLKSGKSNAETEGFRFYMTTRLQNPALNPYILKKTNVINFHLPTAALHEQLLDIVVSREQPELQEKFNDLNIRSNGNKQILIEEEKNILVTLSSTSTSVSILEDEKALKILDASKKLSVEIMRKERATEEAKKEIDMFRECYSKFTSFSASLYNTTTSLTSLNVMYQFSLTSFTQLFMKSIDASRRSHVIEKRLKYLKCSFAQTLHSSVRNSLLEEHKIVYSFLLCLKMLSSDDALNPQEVDCFFEKAEDMDYESAVPSVKLQRLEERFPVFEGITRSLEDDDSWRKFLSPNRPEDDNLPPPWSSRLSIFQKLLLVKFLKPSELLESVKGFVDMVMTQCGVPPSSPGGLLQSYSESTCLIPLVFILPTYMEPLKMITEFEKKFGYTSKIFTVSLGGPEDSTIDQLIRNCQREGAWVVIQNCHLADASTLFLLEKIHEEKTSGTPALLGFRLWLSSLPCEAFPVGILQDAIKISNSPPKDLKDSLLNCYHSDPLNKMEFISSCPGRDKLFSKMIYGFSLYHSILRERGKFGTRGWNVPHDFTPGDFNISVKQLQSLLIITDFERGRNHFLEGIFYLVGRCNYGGRVLDPEDQVFVDEVLKDFCNEQVGLRRNYAVRGEVAGFVRIPDRCEYKDFLKHVEAIQEGDDVLRVFGMDEDVGMMRDLVQVKNFLKSLDLIRSIDRNCHLEARGFEMSREEPVDDFPGVFNIQVMTDKFSVEYSKPLDYILREEIDDFNSKLERLRISWENQEIKTEENMGIERLKEKYILLRNWLEDRLPRGPIDLGLISAPRKLFSTIKIMFSRELAADITEIELETHVLGVKDSREREELINDGKSIFIEGLCLVGGRWNDHEGKLEEIVH</sequence>
<proteinExistence type="inferred from homology"/>
<feature type="domain" description="Dynein heavy chain region D6 P-loop" evidence="14">
    <location>
        <begin position="3373"/>
        <end position="3487"/>
    </location>
</feature>
<comment type="similarity">
    <text evidence="2">Belongs to the dynein heavy chain family.</text>
</comment>
<comment type="subcellular location">
    <subcellularLocation>
        <location evidence="1">Cytoplasm</location>
        <location evidence="1">Cytoskeleton</location>
        <location evidence="1">Cilium axoneme</location>
    </subcellularLocation>
</comment>
<feature type="domain" description="Dynein heavy chain ATP-binding dynein motor region" evidence="19">
    <location>
        <begin position="2922"/>
        <end position="3136"/>
    </location>
</feature>
<dbReference type="Pfam" id="PF08393">
    <property type="entry name" value="DHC_N2"/>
    <property type="match status" value="1"/>
</dbReference>
<dbReference type="InterPro" id="IPR042228">
    <property type="entry name" value="Dynein_linker_3"/>
</dbReference>
<dbReference type="Gene3D" id="1.10.8.710">
    <property type="match status" value="1"/>
</dbReference>
<feature type="coiled-coil region" evidence="13">
    <location>
        <begin position="2574"/>
        <end position="2601"/>
    </location>
</feature>
<dbReference type="FunFam" id="1.10.287.2620:FF:000002">
    <property type="entry name" value="Dynein heavy chain 2, axonemal"/>
    <property type="match status" value="1"/>
</dbReference>
<keyword evidence="8 13" id="KW-0175">Coiled coil</keyword>
<evidence type="ECO:0000256" key="8">
    <source>
        <dbReference type="ARBA" id="ARBA00023054"/>
    </source>
</evidence>
<feature type="domain" description="Dynein heavy chain hydrolytic ATP-binding dynein motor region" evidence="16">
    <location>
        <begin position="1240"/>
        <end position="1579"/>
    </location>
</feature>
<evidence type="ECO:0000256" key="12">
    <source>
        <dbReference type="ARBA" id="ARBA00023273"/>
    </source>
</evidence>
<evidence type="ECO:0000259" key="16">
    <source>
        <dbReference type="Pfam" id="PF12774"/>
    </source>
</evidence>
<dbReference type="InterPro" id="IPR024317">
    <property type="entry name" value="Dynein_heavy_chain_D4_dom"/>
</dbReference>
<evidence type="ECO:0000256" key="3">
    <source>
        <dbReference type="ARBA" id="ARBA00022490"/>
    </source>
</evidence>
<gene>
    <name evidence="24" type="primary">LOC105271428</name>
</gene>
<dbReference type="OrthoDB" id="424310at2759"/>
<dbReference type="InterPro" id="IPR027417">
    <property type="entry name" value="P-loop_NTPase"/>
</dbReference>
<dbReference type="Pfam" id="PF12781">
    <property type="entry name" value="AAA_9"/>
    <property type="match status" value="1"/>
</dbReference>
<dbReference type="InterPro" id="IPR041466">
    <property type="entry name" value="Dynein_AAA5_ext"/>
</dbReference>
<keyword evidence="23" id="KW-1185">Reference proteome</keyword>
<accession>A0A9R1TIN7</accession>
<keyword evidence="12" id="KW-0966">Cell projection</keyword>
<keyword evidence="9" id="KW-0969">Cilium</keyword>
<dbReference type="InterPro" id="IPR026983">
    <property type="entry name" value="DHC"/>
</dbReference>
<evidence type="ECO:0000256" key="1">
    <source>
        <dbReference type="ARBA" id="ARBA00004430"/>
    </source>
</evidence>
<dbReference type="InterPro" id="IPR024743">
    <property type="entry name" value="Dynein_HC_stalk"/>
</dbReference>
<keyword evidence="6" id="KW-0067">ATP-binding</keyword>
<feature type="domain" description="Dynein heavy chain coiled coil stalk" evidence="17">
    <location>
        <begin position="2548"/>
        <end position="2892"/>
    </location>
</feature>
<dbReference type="GO" id="GO:0007018">
    <property type="term" value="P:microtubule-based movement"/>
    <property type="evidence" value="ECO:0007669"/>
    <property type="project" value="InterPro"/>
</dbReference>
<dbReference type="GO" id="GO:0045505">
    <property type="term" value="F:dynein intermediate chain binding"/>
    <property type="evidence" value="ECO:0007669"/>
    <property type="project" value="InterPro"/>
</dbReference>
<keyword evidence="11" id="KW-0206">Cytoskeleton</keyword>
<name>A0A9R1TIN7_9HYME</name>
<dbReference type="PANTHER" id="PTHR45703:SF1">
    <property type="entry name" value="DYNEINS HEAVY CHAIN"/>
    <property type="match status" value="1"/>
</dbReference>
<evidence type="ECO:0000313" key="23">
    <source>
        <dbReference type="Proteomes" id="UP000694866"/>
    </source>
</evidence>
<evidence type="ECO:0000259" key="22">
    <source>
        <dbReference type="Pfam" id="PF18198"/>
    </source>
</evidence>
<evidence type="ECO:0000259" key="20">
    <source>
        <dbReference type="Pfam" id="PF17852"/>
    </source>
</evidence>
<keyword evidence="5" id="KW-0547">Nucleotide-binding</keyword>
<keyword evidence="7" id="KW-0243">Dynein</keyword>
<dbReference type="GO" id="GO:0005930">
    <property type="term" value="C:axoneme"/>
    <property type="evidence" value="ECO:0007669"/>
    <property type="project" value="UniProtKB-SubCell"/>
</dbReference>
<organism evidence="23 24">
    <name type="scientific">Fopius arisanus</name>
    <dbReference type="NCBI Taxonomy" id="64838"/>
    <lineage>
        <taxon>Eukaryota</taxon>
        <taxon>Metazoa</taxon>
        <taxon>Ecdysozoa</taxon>
        <taxon>Arthropoda</taxon>
        <taxon>Hexapoda</taxon>
        <taxon>Insecta</taxon>
        <taxon>Pterygota</taxon>
        <taxon>Neoptera</taxon>
        <taxon>Endopterygota</taxon>
        <taxon>Hymenoptera</taxon>
        <taxon>Apocrita</taxon>
        <taxon>Ichneumonoidea</taxon>
        <taxon>Braconidae</taxon>
        <taxon>Opiinae</taxon>
        <taxon>Fopius</taxon>
    </lineage>
</organism>
<dbReference type="InterPro" id="IPR013602">
    <property type="entry name" value="Dynein_heavy_linker"/>
</dbReference>
<keyword evidence="3" id="KW-0963">Cytoplasm</keyword>
<evidence type="ECO:0000256" key="9">
    <source>
        <dbReference type="ARBA" id="ARBA00023069"/>
    </source>
</evidence>
<dbReference type="PANTHER" id="PTHR45703">
    <property type="entry name" value="DYNEIN HEAVY CHAIN"/>
    <property type="match status" value="1"/>
</dbReference>
<dbReference type="FunFam" id="1.20.920.30:FF:000002">
    <property type="entry name" value="Dynein axonemal heavy chain 3"/>
    <property type="match status" value="1"/>
</dbReference>
<dbReference type="GO" id="GO:0051959">
    <property type="term" value="F:dynein light intermediate chain binding"/>
    <property type="evidence" value="ECO:0007669"/>
    <property type="project" value="InterPro"/>
</dbReference>
<dbReference type="InterPro" id="IPR035706">
    <property type="entry name" value="AAA_9"/>
</dbReference>
<evidence type="ECO:0000259" key="15">
    <source>
        <dbReference type="Pfam" id="PF08393"/>
    </source>
</evidence>
<dbReference type="Pfam" id="PF17857">
    <property type="entry name" value="AAA_lid_1"/>
    <property type="match status" value="1"/>
</dbReference>
<evidence type="ECO:0000259" key="19">
    <source>
        <dbReference type="Pfam" id="PF12781"/>
    </source>
</evidence>
<dbReference type="Gene3D" id="1.20.140.100">
    <property type="entry name" value="Dynein heavy chain, N-terminal domain 2"/>
    <property type="match status" value="1"/>
</dbReference>
<dbReference type="Pfam" id="PF17852">
    <property type="entry name" value="Dynein_AAA_lid"/>
    <property type="match status" value="1"/>
</dbReference>
<dbReference type="Gene3D" id="3.20.180.20">
    <property type="entry name" value="Dynein heavy chain, N-terminal domain 2"/>
    <property type="match status" value="1"/>
</dbReference>
<dbReference type="Gene3D" id="1.10.8.720">
    <property type="entry name" value="Region D6 of dynein motor"/>
    <property type="match status" value="1"/>
</dbReference>
<dbReference type="InterPro" id="IPR042219">
    <property type="entry name" value="AAA_lid_11_sf"/>
</dbReference>
<dbReference type="InterPro" id="IPR041589">
    <property type="entry name" value="DNAH3_AAA_lid_1"/>
</dbReference>
<evidence type="ECO:0000256" key="10">
    <source>
        <dbReference type="ARBA" id="ARBA00023175"/>
    </source>
</evidence>
<dbReference type="FunFam" id="1.20.920.20:FF:000006">
    <property type="entry name" value="Dynein, axonemal, heavy chain 6"/>
    <property type="match status" value="1"/>
</dbReference>
<evidence type="ECO:0000259" key="18">
    <source>
        <dbReference type="Pfam" id="PF12780"/>
    </source>
</evidence>
<dbReference type="Gene3D" id="1.20.920.30">
    <property type="match status" value="1"/>
</dbReference>
<keyword evidence="10" id="KW-0505">Motor protein</keyword>
<feature type="domain" description="Dynein heavy chain AAA module D4" evidence="18">
    <location>
        <begin position="2274"/>
        <end position="2533"/>
    </location>
</feature>
<dbReference type="Gene3D" id="6.10.140.1060">
    <property type="match status" value="1"/>
</dbReference>
<dbReference type="Pfam" id="PF12780">
    <property type="entry name" value="AAA_8"/>
    <property type="match status" value="1"/>
</dbReference>
<evidence type="ECO:0000256" key="11">
    <source>
        <dbReference type="ARBA" id="ARBA00023212"/>
    </source>
</evidence>
<dbReference type="GO" id="GO:0030286">
    <property type="term" value="C:dynein complex"/>
    <property type="evidence" value="ECO:0007669"/>
    <property type="project" value="UniProtKB-KW"/>
</dbReference>
<evidence type="ECO:0000259" key="14">
    <source>
        <dbReference type="Pfam" id="PF03028"/>
    </source>
</evidence>
<feature type="domain" description="Dynein heavy chain 3 AAA+ lid" evidence="21">
    <location>
        <begin position="2130"/>
        <end position="2205"/>
    </location>
</feature>
<dbReference type="Pfam" id="PF18198">
    <property type="entry name" value="AAA_lid_11"/>
    <property type="match status" value="1"/>
</dbReference>
<evidence type="ECO:0000256" key="7">
    <source>
        <dbReference type="ARBA" id="ARBA00023017"/>
    </source>
</evidence>
<evidence type="ECO:0000259" key="21">
    <source>
        <dbReference type="Pfam" id="PF17857"/>
    </source>
</evidence>
<dbReference type="Gene3D" id="3.40.50.300">
    <property type="entry name" value="P-loop containing nucleotide triphosphate hydrolases"/>
    <property type="match status" value="5"/>
</dbReference>
<dbReference type="GO" id="GO:0008569">
    <property type="term" value="F:minus-end-directed microtubule motor activity"/>
    <property type="evidence" value="ECO:0007669"/>
    <property type="project" value="InterPro"/>
</dbReference>
<dbReference type="Gene3D" id="1.20.920.20">
    <property type="match status" value="1"/>
</dbReference>
<evidence type="ECO:0000313" key="24">
    <source>
        <dbReference type="RefSeq" id="XP_011311284.1"/>
    </source>
</evidence>
<dbReference type="Gene3D" id="1.20.58.1120">
    <property type="match status" value="1"/>
</dbReference>
<feature type="domain" description="Dynein heavy chain AAA 5 extension" evidence="20">
    <location>
        <begin position="1749"/>
        <end position="1884"/>
    </location>
</feature>
<feature type="domain" description="Dynein heavy chain AAA lid" evidence="22">
    <location>
        <begin position="3524"/>
        <end position="3669"/>
    </location>
</feature>
<dbReference type="Gene3D" id="1.10.287.2620">
    <property type="match status" value="1"/>
</dbReference>
<evidence type="ECO:0000259" key="17">
    <source>
        <dbReference type="Pfam" id="PF12777"/>
    </source>
</evidence>
<dbReference type="InterPro" id="IPR043157">
    <property type="entry name" value="Dynein_AAA1S"/>
</dbReference>
<evidence type="ECO:0000256" key="5">
    <source>
        <dbReference type="ARBA" id="ARBA00022741"/>
    </source>
</evidence>
<dbReference type="KEGG" id="fas:105271428"/>
<dbReference type="Pfam" id="PF12777">
    <property type="entry name" value="MT"/>
    <property type="match status" value="1"/>
</dbReference>
<keyword evidence="4" id="KW-0493">Microtubule</keyword>
<dbReference type="InterPro" id="IPR035699">
    <property type="entry name" value="AAA_6"/>
</dbReference>
<dbReference type="Pfam" id="PF03028">
    <property type="entry name" value="Dynein_heavy"/>
    <property type="match status" value="1"/>
</dbReference>
<evidence type="ECO:0000256" key="2">
    <source>
        <dbReference type="ARBA" id="ARBA00008887"/>
    </source>
</evidence>
<feature type="domain" description="Dynein heavy chain linker" evidence="15">
    <location>
        <begin position="655"/>
        <end position="1099"/>
    </location>
</feature>
<dbReference type="SUPFAM" id="SSF52540">
    <property type="entry name" value="P-loop containing nucleoside triphosphate hydrolases"/>
    <property type="match status" value="3"/>
</dbReference>
<reference evidence="24" key="1">
    <citation type="submission" date="2025-08" db="UniProtKB">
        <authorList>
            <consortium name="RefSeq"/>
        </authorList>
    </citation>
    <scope>IDENTIFICATION</scope>
    <source>
        <strain evidence="24">USDA-PBARC FA_bdor</strain>
        <tissue evidence="24">Whole organism</tissue>
    </source>
</reference>